<reference evidence="1 2" key="1">
    <citation type="submission" date="2014-01" db="EMBL/GenBank/DDBJ databases">
        <title>Roseivivax isoporae LMG 25204 Genome Sequencing.</title>
        <authorList>
            <person name="Lai Q."/>
            <person name="Li G."/>
            <person name="Shao Z."/>
        </authorList>
    </citation>
    <scope>NUCLEOTIDE SEQUENCE [LARGE SCALE GENOMIC DNA]</scope>
    <source>
        <strain evidence="1 2">LMG 25204</strain>
    </source>
</reference>
<dbReference type="AlphaFoldDB" id="X7F6A6"/>
<dbReference type="STRING" id="1449351.RISW2_13115"/>
<dbReference type="Proteomes" id="UP000023430">
    <property type="component" value="Unassembled WGS sequence"/>
</dbReference>
<dbReference type="OrthoDB" id="288532at2"/>
<evidence type="ECO:0000313" key="1">
    <source>
        <dbReference type="EMBL" id="ETX27574.1"/>
    </source>
</evidence>
<dbReference type="RefSeq" id="WP_043773478.1">
    <property type="nucleotide sequence ID" value="NZ_JAME01000030.1"/>
</dbReference>
<evidence type="ECO:0008006" key="3">
    <source>
        <dbReference type="Google" id="ProtNLM"/>
    </source>
</evidence>
<evidence type="ECO:0000313" key="2">
    <source>
        <dbReference type="Proteomes" id="UP000023430"/>
    </source>
</evidence>
<dbReference type="PATRIC" id="fig|1449351.3.peg.3496"/>
<proteinExistence type="predicted"/>
<dbReference type="Gene3D" id="3.40.50.300">
    <property type="entry name" value="P-loop containing nucleotide triphosphate hydrolases"/>
    <property type="match status" value="1"/>
</dbReference>
<name>X7F6A6_9RHOB</name>
<keyword evidence="2" id="KW-1185">Reference proteome</keyword>
<dbReference type="EMBL" id="JAME01000030">
    <property type="protein sequence ID" value="ETX27574.1"/>
    <property type="molecule type" value="Genomic_DNA"/>
</dbReference>
<organism evidence="1 2">
    <name type="scientific">Roseivivax isoporae LMG 25204</name>
    <dbReference type="NCBI Taxonomy" id="1449351"/>
    <lineage>
        <taxon>Bacteria</taxon>
        <taxon>Pseudomonadati</taxon>
        <taxon>Pseudomonadota</taxon>
        <taxon>Alphaproteobacteria</taxon>
        <taxon>Rhodobacterales</taxon>
        <taxon>Roseobacteraceae</taxon>
        <taxon>Roseivivax</taxon>
    </lineage>
</organism>
<protein>
    <recommendedName>
        <fullName evidence="3">Type II secretory pathway, pullulanase PulA</fullName>
    </recommendedName>
</protein>
<comment type="caution">
    <text evidence="1">The sequence shown here is derived from an EMBL/GenBank/DDBJ whole genome shotgun (WGS) entry which is preliminary data.</text>
</comment>
<dbReference type="SUPFAM" id="SSF52540">
    <property type="entry name" value="P-loop containing nucleoside triphosphate hydrolases"/>
    <property type="match status" value="1"/>
</dbReference>
<dbReference type="eggNOG" id="COG1943">
    <property type="taxonomic scope" value="Bacteria"/>
</dbReference>
<dbReference type="InterPro" id="IPR027417">
    <property type="entry name" value="P-loop_NTPase"/>
</dbReference>
<sequence>MIISRRRRYIFVHIPKTGGTSMALALEARAAADDILIGDTPKARARRGRLKGLEAPGRLWKHATLADIEGLVPEAEMAGMLVFALVRNPWDRMVSYYHWLRVQDFQHRAVALARATDFAGFVAHPATARSLARWSYGAYLRDRAGVERPGLFLRLERLSEEMAPLAAHLGFLPELPRVNASARRADWRGYYDDRTAERVAAICAEDIARFGYRFDPDGSA</sequence>
<gene>
    <name evidence="1" type="ORF">RISW2_13115</name>
</gene>
<accession>X7F6A6</accession>